<organism evidence="1 2">
    <name type="scientific">Sulfurovum zhangzhouensis</name>
    <dbReference type="NCBI Taxonomy" id="3019067"/>
    <lineage>
        <taxon>Bacteria</taxon>
        <taxon>Pseudomonadati</taxon>
        <taxon>Campylobacterota</taxon>
        <taxon>Epsilonproteobacteria</taxon>
        <taxon>Campylobacterales</taxon>
        <taxon>Sulfurovaceae</taxon>
        <taxon>Sulfurovum</taxon>
    </lineage>
</organism>
<accession>A0ABT7QZ00</accession>
<dbReference type="EMBL" id="JAQIBD010000002">
    <property type="protein sequence ID" value="MDM5272060.1"/>
    <property type="molecule type" value="Genomic_DNA"/>
</dbReference>
<evidence type="ECO:0000313" key="1">
    <source>
        <dbReference type="EMBL" id="MDM5272060.1"/>
    </source>
</evidence>
<keyword evidence="2" id="KW-1185">Reference proteome</keyword>
<comment type="caution">
    <text evidence="1">The sequence shown here is derived from an EMBL/GenBank/DDBJ whole genome shotgun (WGS) entry which is preliminary data.</text>
</comment>
<sequence>MNAIVLKAMEVANQCYYEHHQSLEELNNIYGPTEKEIEVWLEVRERFYEAQEKFEGLIQ</sequence>
<reference evidence="1" key="1">
    <citation type="submission" date="2023-01" db="EMBL/GenBank/DDBJ databases">
        <title>Sulfurovum sp. zt1-1 genome assembly.</title>
        <authorList>
            <person name="Wang J."/>
        </authorList>
    </citation>
    <scope>NUCLEOTIDE SEQUENCE</scope>
    <source>
        <strain evidence="1">Zt1-1</strain>
    </source>
</reference>
<dbReference type="Proteomes" id="UP001169069">
    <property type="component" value="Unassembled WGS sequence"/>
</dbReference>
<gene>
    <name evidence="1" type="ORF">PGH07_07700</name>
</gene>
<dbReference type="RefSeq" id="WP_289413802.1">
    <property type="nucleotide sequence ID" value="NZ_JAQIBD010000002.1"/>
</dbReference>
<protein>
    <submittedName>
        <fullName evidence="1">Uncharacterized protein</fullName>
    </submittedName>
</protein>
<name>A0ABT7QZ00_9BACT</name>
<proteinExistence type="predicted"/>
<evidence type="ECO:0000313" key="2">
    <source>
        <dbReference type="Proteomes" id="UP001169069"/>
    </source>
</evidence>